<dbReference type="EMBL" id="JAIWYP010000011">
    <property type="protein sequence ID" value="KAH3738149.1"/>
    <property type="molecule type" value="Genomic_DNA"/>
</dbReference>
<sequence>MYRGYKAMKAKSDALADDGLFIQTVKYYCKGRGCRHHGLPEYKPTALCFYMLGANVTHAEVYSRIQDVLLMYPGAKIEQIQYVPLGVHLDTRGTENRWIITLNTIGARNYIAGTTLHLKGQKVTLRRYDDIIQLEYRKCSRSNAVQQMVAKIQNLDNSVAKSAIDGHKKSYVFNHD</sequence>
<dbReference type="InterPro" id="IPR031746">
    <property type="entry name" value="DUF4732"/>
</dbReference>
<dbReference type="Proteomes" id="UP000828390">
    <property type="component" value="Unassembled WGS sequence"/>
</dbReference>
<reference evidence="1" key="2">
    <citation type="submission" date="2020-11" db="EMBL/GenBank/DDBJ databases">
        <authorList>
            <person name="McCartney M.A."/>
            <person name="Auch B."/>
            <person name="Kono T."/>
            <person name="Mallez S."/>
            <person name="Becker A."/>
            <person name="Gohl D.M."/>
            <person name="Silverstein K.A.T."/>
            <person name="Koren S."/>
            <person name="Bechman K.B."/>
            <person name="Herman A."/>
            <person name="Abrahante J.E."/>
            <person name="Garbe J."/>
        </authorList>
    </citation>
    <scope>NUCLEOTIDE SEQUENCE</scope>
    <source>
        <strain evidence="1">Duluth1</strain>
        <tissue evidence="1">Whole animal</tissue>
    </source>
</reference>
<proteinExistence type="predicted"/>
<dbReference type="AlphaFoldDB" id="A0A9D4D4R9"/>
<reference evidence="1" key="1">
    <citation type="journal article" date="2019" name="bioRxiv">
        <title>The Genome of the Zebra Mussel, Dreissena polymorpha: A Resource for Invasive Species Research.</title>
        <authorList>
            <person name="McCartney M.A."/>
            <person name="Auch B."/>
            <person name="Kono T."/>
            <person name="Mallez S."/>
            <person name="Zhang Y."/>
            <person name="Obille A."/>
            <person name="Becker A."/>
            <person name="Abrahante J.E."/>
            <person name="Garbe J."/>
            <person name="Badalamenti J.P."/>
            <person name="Herman A."/>
            <person name="Mangelson H."/>
            <person name="Liachko I."/>
            <person name="Sullivan S."/>
            <person name="Sone E.D."/>
            <person name="Koren S."/>
            <person name="Silverstein K.A.T."/>
            <person name="Beckman K.B."/>
            <person name="Gohl D.M."/>
        </authorList>
    </citation>
    <scope>NUCLEOTIDE SEQUENCE</scope>
    <source>
        <strain evidence="1">Duluth1</strain>
        <tissue evidence="1">Whole animal</tissue>
    </source>
</reference>
<dbReference type="PANTHER" id="PTHR37153">
    <property type="entry name" value="CHROMOSOME 19 C19ORF81 HOMOLOG"/>
    <property type="match status" value="1"/>
</dbReference>
<name>A0A9D4D4R9_DREPO</name>
<dbReference type="PANTHER" id="PTHR37153:SF1">
    <property type="entry name" value="HYPOTHETICAL LOC292874"/>
    <property type="match status" value="1"/>
</dbReference>
<evidence type="ECO:0000313" key="2">
    <source>
        <dbReference type="Proteomes" id="UP000828390"/>
    </source>
</evidence>
<protein>
    <submittedName>
        <fullName evidence="1">Uncharacterized protein</fullName>
    </submittedName>
</protein>
<accession>A0A9D4D4R9</accession>
<gene>
    <name evidence="1" type="ORF">DPMN_044777</name>
</gene>
<organism evidence="1 2">
    <name type="scientific">Dreissena polymorpha</name>
    <name type="common">Zebra mussel</name>
    <name type="synonym">Mytilus polymorpha</name>
    <dbReference type="NCBI Taxonomy" id="45954"/>
    <lineage>
        <taxon>Eukaryota</taxon>
        <taxon>Metazoa</taxon>
        <taxon>Spiralia</taxon>
        <taxon>Lophotrochozoa</taxon>
        <taxon>Mollusca</taxon>
        <taxon>Bivalvia</taxon>
        <taxon>Autobranchia</taxon>
        <taxon>Heteroconchia</taxon>
        <taxon>Euheterodonta</taxon>
        <taxon>Imparidentia</taxon>
        <taxon>Neoheterodontei</taxon>
        <taxon>Myida</taxon>
        <taxon>Dreissenoidea</taxon>
        <taxon>Dreissenidae</taxon>
        <taxon>Dreissena</taxon>
    </lineage>
</organism>
<keyword evidence="2" id="KW-1185">Reference proteome</keyword>
<evidence type="ECO:0000313" key="1">
    <source>
        <dbReference type="EMBL" id="KAH3738149.1"/>
    </source>
</evidence>
<comment type="caution">
    <text evidence="1">The sequence shown here is derived from an EMBL/GenBank/DDBJ whole genome shotgun (WGS) entry which is preliminary data.</text>
</comment>